<dbReference type="OrthoDB" id="9855666at2"/>
<dbReference type="AlphaFoldDB" id="M9R7D9"/>
<dbReference type="HOGENOM" id="CLU_1293249_0_0_5"/>
<feature type="transmembrane region" description="Helical" evidence="1">
    <location>
        <begin position="144"/>
        <end position="166"/>
    </location>
</feature>
<keyword evidence="1" id="KW-0812">Transmembrane</keyword>
<evidence type="ECO:0000256" key="1">
    <source>
        <dbReference type="SAM" id="Phobius"/>
    </source>
</evidence>
<dbReference type="EMBL" id="CP003740">
    <property type="protein sequence ID" value="AGI66246.1"/>
    <property type="molecule type" value="Genomic_DNA"/>
</dbReference>
<evidence type="ECO:0008006" key="4">
    <source>
        <dbReference type="Google" id="ProtNLM"/>
    </source>
</evidence>
<gene>
    <name evidence="2" type="ORF">OAN307_c05080</name>
</gene>
<keyword evidence="1" id="KW-0472">Membrane</keyword>
<evidence type="ECO:0000313" key="2">
    <source>
        <dbReference type="EMBL" id="AGI66246.1"/>
    </source>
</evidence>
<dbReference type="RefSeq" id="WP_015498295.1">
    <property type="nucleotide sequence ID" value="NC_020911.1"/>
</dbReference>
<evidence type="ECO:0000313" key="3">
    <source>
        <dbReference type="Proteomes" id="UP000005307"/>
    </source>
</evidence>
<protein>
    <recommendedName>
        <fullName evidence="4">Transmembrane protein</fullName>
    </recommendedName>
</protein>
<sequence>MRKTIRHRLLFWPIIGIVMIGIVLMVSVIDRIYPIDTGENGFLEIAGLILLIVMMFAWFAAVVTAFRSDLSDRMGFVAVFLMFSAISFGAAGRETTWGKIYGLDEATVDYLTLTSAIIFLIFFIISITLICVRLRGRRAFFWNLLTSHPMGWIICGLVLFVIGTFFEENIFGIEPHQLFEEALELLAYLSVTIAAFAFRSAIKVYASSSEGDP</sequence>
<organism evidence="2 3">
    <name type="scientific">Octadecabacter antarcticus 307</name>
    <dbReference type="NCBI Taxonomy" id="391626"/>
    <lineage>
        <taxon>Bacteria</taxon>
        <taxon>Pseudomonadati</taxon>
        <taxon>Pseudomonadota</taxon>
        <taxon>Alphaproteobacteria</taxon>
        <taxon>Rhodobacterales</taxon>
        <taxon>Roseobacteraceae</taxon>
        <taxon>Octadecabacter</taxon>
    </lineage>
</organism>
<reference evidence="2 3" key="1">
    <citation type="journal article" date="2013" name="PLoS ONE">
        <title>Poles Apart: Arctic and Antarctic Octadecabacter strains Share High Genome Plasticity and a New Type of Xanthorhodopsin.</title>
        <authorList>
            <person name="Vollmers J."/>
            <person name="Voget S."/>
            <person name="Dietrich S."/>
            <person name="Gollnow K."/>
            <person name="Smits M."/>
            <person name="Meyer K."/>
            <person name="Brinkhoff T."/>
            <person name="Simon M."/>
            <person name="Daniel R."/>
        </authorList>
    </citation>
    <scope>NUCLEOTIDE SEQUENCE [LARGE SCALE GENOMIC DNA]</scope>
    <source>
        <strain evidence="2 3">307</strain>
    </source>
</reference>
<feature type="transmembrane region" description="Helical" evidence="1">
    <location>
        <begin position="74"/>
        <end position="91"/>
    </location>
</feature>
<dbReference type="STRING" id="391626.OAN307_c05080"/>
<keyword evidence="3" id="KW-1185">Reference proteome</keyword>
<dbReference type="Proteomes" id="UP000005307">
    <property type="component" value="Chromosome"/>
</dbReference>
<dbReference type="KEGG" id="oat:OAN307_c05080"/>
<accession>M9R7D9</accession>
<keyword evidence="1" id="KW-1133">Transmembrane helix</keyword>
<feature type="transmembrane region" description="Helical" evidence="1">
    <location>
        <begin position="41"/>
        <end position="62"/>
    </location>
</feature>
<feature type="transmembrane region" description="Helical" evidence="1">
    <location>
        <begin position="186"/>
        <end position="206"/>
    </location>
</feature>
<feature type="transmembrane region" description="Helical" evidence="1">
    <location>
        <begin position="9"/>
        <end position="29"/>
    </location>
</feature>
<dbReference type="TCDB" id="9.B.2.7.1">
    <property type="family name" value="the integral membrane caax protease-2 (caax protease2) family"/>
</dbReference>
<name>M9R7D9_9RHOB</name>
<proteinExistence type="predicted"/>
<feature type="transmembrane region" description="Helical" evidence="1">
    <location>
        <begin position="111"/>
        <end position="132"/>
    </location>
</feature>